<dbReference type="Proteomes" id="UP000681870">
    <property type="component" value="Unassembled WGS sequence"/>
</dbReference>
<name>A0ABS5MB16_9BACI</name>
<proteinExistence type="predicted"/>
<sequence>MFKFISVVLLLVICFLVGAIVGVDHTGKHVPATDTSTASEIVEAYSQVQQTTNDKPENPEIVNQTTITEELSVSNPDQLSQKTASFLEVVVQGFYDMVVEILYQISQLFF</sequence>
<organism evidence="1 2">
    <name type="scientific">Ornithinibacillus massiliensis</name>
    <dbReference type="NCBI Taxonomy" id="1944633"/>
    <lineage>
        <taxon>Bacteria</taxon>
        <taxon>Bacillati</taxon>
        <taxon>Bacillota</taxon>
        <taxon>Bacilli</taxon>
        <taxon>Bacillales</taxon>
        <taxon>Bacillaceae</taxon>
        <taxon>Ornithinibacillus</taxon>
    </lineage>
</organism>
<comment type="caution">
    <text evidence="1">The sequence shown here is derived from an EMBL/GenBank/DDBJ whole genome shotgun (WGS) entry which is preliminary data.</text>
</comment>
<gene>
    <name evidence="1" type="ORF">KGF86_04785</name>
</gene>
<keyword evidence="2" id="KW-1185">Reference proteome</keyword>
<dbReference type="EMBL" id="JAGXBY010000002">
    <property type="protein sequence ID" value="MBS3679527.1"/>
    <property type="molecule type" value="Genomic_DNA"/>
</dbReference>
<evidence type="ECO:0008006" key="3">
    <source>
        <dbReference type="Google" id="ProtNLM"/>
    </source>
</evidence>
<evidence type="ECO:0000313" key="1">
    <source>
        <dbReference type="EMBL" id="MBS3679527.1"/>
    </source>
</evidence>
<accession>A0ABS5MB16</accession>
<protein>
    <recommendedName>
        <fullName evidence="3">DUF3679 domain-containing protein</fullName>
    </recommendedName>
</protein>
<reference evidence="1 2" key="1">
    <citation type="submission" date="2021-05" db="EMBL/GenBank/DDBJ databases">
        <title>Ornithinibacillus massiliensis sp. nov.</title>
        <authorList>
            <person name="Iwaza R."/>
            <person name="Lagier J.-C."/>
            <person name="Raoult D."/>
        </authorList>
    </citation>
    <scope>NUCLEOTIDE SEQUENCE [LARGE SCALE GENOMIC DNA]</scope>
    <source>
        <strain evidence="1 2">Marseille-P3601</strain>
    </source>
</reference>
<evidence type="ECO:0000313" key="2">
    <source>
        <dbReference type="Proteomes" id="UP000681870"/>
    </source>
</evidence>
<dbReference type="RefSeq" id="WP_211741271.1">
    <property type="nucleotide sequence ID" value="NZ_JAGXBY010000002.1"/>
</dbReference>